<feature type="chain" id="PRO_5015138158" evidence="1">
    <location>
        <begin position="22"/>
        <end position="52"/>
    </location>
</feature>
<organism evidence="2">
    <name type="scientific">Rhizophora mucronata</name>
    <name type="common">Asiatic mangrove</name>
    <dbReference type="NCBI Taxonomy" id="61149"/>
    <lineage>
        <taxon>Eukaryota</taxon>
        <taxon>Viridiplantae</taxon>
        <taxon>Streptophyta</taxon>
        <taxon>Embryophyta</taxon>
        <taxon>Tracheophyta</taxon>
        <taxon>Spermatophyta</taxon>
        <taxon>Magnoliopsida</taxon>
        <taxon>eudicotyledons</taxon>
        <taxon>Gunneridae</taxon>
        <taxon>Pentapetalae</taxon>
        <taxon>rosids</taxon>
        <taxon>fabids</taxon>
        <taxon>Malpighiales</taxon>
        <taxon>Rhizophoraceae</taxon>
        <taxon>Rhizophora</taxon>
    </lineage>
</organism>
<evidence type="ECO:0000313" key="2">
    <source>
        <dbReference type="EMBL" id="MBX36809.1"/>
    </source>
</evidence>
<protein>
    <submittedName>
        <fullName evidence="2">Uncharacterized protein</fullName>
    </submittedName>
</protein>
<dbReference type="EMBL" id="GGEC01056325">
    <property type="protein sequence ID" value="MBX36809.1"/>
    <property type="molecule type" value="Transcribed_RNA"/>
</dbReference>
<proteinExistence type="predicted"/>
<evidence type="ECO:0000256" key="1">
    <source>
        <dbReference type="SAM" id="SignalP"/>
    </source>
</evidence>
<reference evidence="2" key="1">
    <citation type="submission" date="2018-02" db="EMBL/GenBank/DDBJ databases">
        <title>Rhizophora mucronata_Transcriptome.</title>
        <authorList>
            <person name="Meera S.P."/>
            <person name="Sreeshan A."/>
            <person name="Augustine A."/>
        </authorList>
    </citation>
    <scope>NUCLEOTIDE SEQUENCE</scope>
    <source>
        <tissue evidence="2">Leaf</tissue>
    </source>
</reference>
<sequence>MFGNTAMTELNLLILVLTCWGLTDKWEAFTCLLRYIEVGLLSVGHACLVLCE</sequence>
<name>A0A2P2N2W1_RHIMU</name>
<keyword evidence="1" id="KW-0732">Signal</keyword>
<accession>A0A2P2N2W1</accession>
<feature type="signal peptide" evidence="1">
    <location>
        <begin position="1"/>
        <end position="21"/>
    </location>
</feature>
<dbReference type="AlphaFoldDB" id="A0A2P2N2W1"/>